<dbReference type="InterPro" id="IPR045518">
    <property type="entry name" value="2EXR"/>
</dbReference>
<evidence type="ECO:0000313" key="3">
    <source>
        <dbReference type="Proteomes" id="UP001287286"/>
    </source>
</evidence>
<dbReference type="Proteomes" id="UP001287286">
    <property type="component" value="Unassembled WGS sequence"/>
</dbReference>
<evidence type="ECO:0000313" key="2">
    <source>
        <dbReference type="EMBL" id="KAK4076805.1"/>
    </source>
</evidence>
<accession>A0ABR0BGF9</accession>
<protein>
    <recommendedName>
        <fullName evidence="1">2EXR domain-containing protein</fullName>
    </recommendedName>
</protein>
<gene>
    <name evidence="2" type="ORF">Purlil1_12608</name>
</gene>
<keyword evidence="3" id="KW-1185">Reference proteome</keyword>
<reference evidence="2 3" key="1">
    <citation type="journal article" date="2024" name="Microbiol. Resour. Announc.">
        <title>Genome annotations for the ascomycete fungi Trichoderma harzianum, Trichoderma aggressivum, and Purpureocillium lilacinum.</title>
        <authorList>
            <person name="Beijen E.P.W."/>
            <person name="Ohm R.A."/>
        </authorList>
    </citation>
    <scope>NUCLEOTIDE SEQUENCE [LARGE SCALE GENOMIC DNA]</scope>
    <source>
        <strain evidence="2 3">CBS 150709</strain>
    </source>
</reference>
<organism evidence="2 3">
    <name type="scientific">Purpureocillium lilacinum</name>
    <name type="common">Paecilomyces lilacinus</name>
    <dbReference type="NCBI Taxonomy" id="33203"/>
    <lineage>
        <taxon>Eukaryota</taxon>
        <taxon>Fungi</taxon>
        <taxon>Dikarya</taxon>
        <taxon>Ascomycota</taxon>
        <taxon>Pezizomycotina</taxon>
        <taxon>Sordariomycetes</taxon>
        <taxon>Hypocreomycetidae</taxon>
        <taxon>Hypocreales</taxon>
        <taxon>Ophiocordycipitaceae</taxon>
        <taxon>Purpureocillium</taxon>
    </lineage>
</organism>
<dbReference type="Pfam" id="PF20150">
    <property type="entry name" value="2EXR"/>
    <property type="match status" value="1"/>
</dbReference>
<feature type="domain" description="2EXR" evidence="1">
    <location>
        <begin position="4"/>
        <end position="85"/>
    </location>
</feature>
<dbReference type="PANTHER" id="PTHR35910">
    <property type="entry name" value="2EXR DOMAIN-CONTAINING PROTEIN"/>
    <property type="match status" value="1"/>
</dbReference>
<name>A0ABR0BGF9_PURLI</name>
<comment type="caution">
    <text evidence="2">The sequence shown here is derived from an EMBL/GenBank/DDBJ whole genome shotgun (WGS) entry which is preliminary data.</text>
</comment>
<proteinExistence type="predicted"/>
<evidence type="ECO:0000259" key="1">
    <source>
        <dbReference type="Pfam" id="PF20150"/>
    </source>
</evidence>
<sequence>MATFHPFGRLPSELRARIWASTVESRTVEIRYSPETGDLHVNSTTPVPAVQQTSHEARMQGLYQRAFAYGEEPRYVWVNFDVDVISIGTTYFRYLEPERLLIRRLKFEREDDESFFHFEARVLETFYNVEEVQVICEDGLLSWQEAWESVAWPCQKDKIKFIDKETKQEADGWELDKMWEDILGPQPDKSEAGGGV</sequence>
<dbReference type="PANTHER" id="PTHR35910:SF1">
    <property type="entry name" value="2EXR DOMAIN-CONTAINING PROTEIN"/>
    <property type="match status" value="1"/>
</dbReference>
<dbReference type="EMBL" id="JAWRVI010000115">
    <property type="protein sequence ID" value="KAK4076805.1"/>
    <property type="molecule type" value="Genomic_DNA"/>
</dbReference>